<dbReference type="GO" id="GO:0005634">
    <property type="term" value="C:nucleus"/>
    <property type="evidence" value="ECO:0007669"/>
    <property type="project" value="TreeGrafter"/>
</dbReference>
<dbReference type="GO" id="GO:0016787">
    <property type="term" value="F:hydrolase activity"/>
    <property type="evidence" value="ECO:0007669"/>
    <property type="project" value="UniProtKB-KW"/>
</dbReference>
<dbReference type="SUPFAM" id="SSF53474">
    <property type="entry name" value="alpha/beta-Hydrolases"/>
    <property type="match status" value="1"/>
</dbReference>
<name>A0A1Y2HSQ3_9FUNG</name>
<dbReference type="PANTHER" id="PTHR48070:SF6">
    <property type="entry name" value="ESTERASE OVCA2"/>
    <property type="match status" value="1"/>
</dbReference>
<proteinExistence type="predicted"/>
<dbReference type="Gene3D" id="3.40.50.1820">
    <property type="entry name" value="alpha/beta hydrolase"/>
    <property type="match status" value="1"/>
</dbReference>
<accession>A0A1Y2HSQ3</accession>
<dbReference type="OrthoDB" id="414698at2759"/>
<feature type="domain" description="Serine hydrolase" evidence="2">
    <location>
        <begin position="7"/>
        <end position="208"/>
    </location>
</feature>
<gene>
    <name evidence="3" type="ORF">BCR44DRAFT_123324</name>
</gene>
<evidence type="ECO:0000259" key="2">
    <source>
        <dbReference type="Pfam" id="PF03959"/>
    </source>
</evidence>
<evidence type="ECO:0000313" key="3">
    <source>
        <dbReference type="EMBL" id="ORZ37618.1"/>
    </source>
</evidence>
<dbReference type="GO" id="GO:0005737">
    <property type="term" value="C:cytoplasm"/>
    <property type="evidence" value="ECO:0007669"/>
    <property type="project" value="TreeGrafter"/>
</dbReference>
<dbReference type="Proteomes" id="UP000193411">
    <property type="component" value="Unassembled WGS sequence"/>
</dbReference>
<evidence type="ECO:0000256" key="1">
    <source>
        <dbReference type="ARBA" id="ARBA00022801"/>
    </source>
</evidence>
<dbReference type="FunFam" id="3.40.50.1820:FF:000073">
    <property type="entry name" value="esterase OVCA2 isoform X6"/>
    <property type="match status" value="1"/>
</dbReference>
<sequence length="225" mass="24348">MSAPSGSKLRILCLHGYTQNATIFSKRTGVLRKFLKNRADLVYISAPHTPTLSIASPDTDPSSGDEGQCAWWNFDTESHPPIYAGFSDSMTVLKHALESQGPFDGILGFSQGAAMAGMLALTMHRDPTWTSHGPLKFVVCVSGFASRDPAHADAYVDTKVKCPTPSLHVWGLNDEWVTPDRSKALAEAFEGPSVYEHQGAHYVPMDAAGKAAVSEFLDKVVPKVE</sequence>
<dbReference type="InterPro" id="IPR005645">
    <property type="entry name" value="FSH-like_dom"/>
</dbReference>
<dbReference type="Pfam" id="PF03959">
    <property type="entry name" value="FSH1"/>
    <property type="match status" value="1"/>
</dbReference>
<keyword evidence="4" id="KW-1185">Reference proteome</keyword>
<dbReference type="InterPro" id="IPR050593">
    <property type="entry name" value="LovG"/>
</dbReference>
<dbReference type="PANTHER" id="PTHR48070">
    <property type="entry name" value="ESTERASE OVCA2"/>
    <property type="match status" value="1"/>
</dbReference>
<dbReference type="InterPro" id="IPR029058">
    <property type="entry name" value="AB_hydrolase_fold"/>
</dbReference>
<keyword evidence="1 3" id="KW-0378">Hydrolase</keyword>
<comment type="caution">
    <text evidence="3">The sequence shown here is derived from an EMBL/GenBank/DDBJ whole genome shotgun (WGS) entry which is preliminary data.</text>
</comment>
<dbReference type="AlphaFoldDB" id="A0A1Y2HSQ3"/>
<dbReference type="STRING" id="765915.A0A1Y2HSQ3"/>
<reference evidence="3 4" key="1">
    <citation type="submission" date="2016-07" db="EMBL/GenBank/DDBJ databases">
        <title>Pervasive Adenine N6-methylation of Active Genes in Fungi.</title>
        <authorList>
            <consortium name="DOE Joint Genome Institute"/>
            <person name="Mondo S.J."/>
            <person name="Dannebaum R.O."/>
            <person name="Kuo R.C."/>
            <person name="Labutti K."/>
            <person name="Haridas S."/>
            <person name="Kuo A."/>
            <person name="Salamov A."/>
            <person name="Ahrendt S.R."/>
            <person name="Lipzen A."/>
            <person name="Sullivan W."/>
            <person name="Andreopoulos W.B."/>
            <person name="Clum A."/>
            <person name="Lindquist E."/>
            <person name="Daum C."/>
            <person name="Ramamoorthy G.K."/>
            <person name="Gryganskyi A."/>
            <person name="Culley D."/>
            <person name="Magnuson J.K."/>
            <person name="James T.Y."/>
            <person name="O'Malley M.A."/>
            <person name="Stajich J.E."/>
            <person name="Spatafora J.W."/>
            <person name="Visel A."/>
            <person name="Grigoriev I.V."/>
        </authorList>
    </citation>
    <scope>NUCLEOTIDE SEQUENCE [LARGE SCALE GENOMIC DNA]</scope>
    <source>
        <strain evidence="3 4">PL171</strain>
    </source>
</reference>
<evidence type="ECO:0000313" key="4">
    <source>
        <dbReference type="Proteomes" id="UP000193411"/>
    </source>
</evidence>
<organism evidence="3 4">
    <name type="scientific">Catenaria anguillulae PL171</name>
    <dbReference type="NCBI Taxonomy" id="765915"/>
    <lineage>
        <taxon>Eukaryota</taxon>
        <taxon>Fungi</taxon>
        <taxon>Fungi incertae sedis</taxon>
        <taxon>Blastocladiomycota</taxon>
        <taxon>Blastocladiomycetes</taxon>
        <taxon>Blastocladiales</taxon>
        <taxon>Catenariaceae</taxon>
        <taxon>Catenaria</taxon>
    </lineage>
</organism>
<dbReference type="EMBL" id="MCFL01000012">
    <property type="protein sequence ID" value="ORZ37618.1"/>
    <property type="molecule type" value="Genomic_DNA"/>
</dbReference>
<protein>
    <submittedName>
        <fullName evidence="3">Serine hydrolase FSH</fullName>
    </submittedName>
</protein>